<dbReference type="InterPro" id="IPR010662">
    <property type="entry name" value="RBBP9/YdeN"/>
</dbReference>
<dbReference type="AlphaFoldDB" id="A0A4Q7LGI7"/>
<dbReference type="EMBL" id="SGWV01000010">
    <property type="protein sequence ID" value="RZS53334.1"/>
    <property type="molecule type" value="Genomic_DNA"/>
</dbReference>
<gene>
    <name evidence="1" type="ORF">EV685_2962</name>
</gene>
<protein>
    <recommendedName>
        <fullName evidence="3">Alpha/beta hydrolase</fullName>
    </recommendedName>
</protein>
<dbReference type="InterPro" id="IPR029058">
    <property type="entry name" value="AB_hydrolase_fold"/>
</dbReference>
<sequence length="203" mass="22477">MTSNLTPDPLAPAASTAIEKARVLVLPGWLNSDAAHWQSRWIARHGYQRVEQDDWTWPRRGDWMARLDEVLLATREPVVLVAHSLGCQLVAAWAEHSRLTDRVRAALMVAPPDTEREDMPPQLHNWRPVRRGRLPFAALAVVSTDDPYCSVDRAAAFCADWGAPVHRAGPRGHLNGESGLGDWDDGHDLLRALAAGVRLALPD</sequence>
<accession>A0A4Q7LGI7</accession>
<evidence type="ECO:0000313" key="2">
    <source>
        <dbReference type="Proteomes" id="UP000293433"/>
    </source>
</evidence>
<name>A0A4Q7LGI7_9BURK</name>
<dbReference type="Gene3D" id="3.40.50.1820">
    <property type="entry name" value="alpha/beta hydrolase"/>
    <property type="match status" value="1"/>
</dbReference>
<keyword evidence="2" id="KW-1185">Reference proteome</keyword>
<reference evidence="1 2" key="1">
    <citation type="submission" date="2019-02" db="EMBL/GenBank/DDBJ databases">
        <title>Genomic Encyclopedia of Type Strains, Phase IV (KMG-IV): sequencing the most valuable type-strain genomes for metagenomic binning, comparative biology and taxonomic classification.</title>
        <authorList>
            <person name="Goeker M."/>
        </authorList>
    </citation>
    <scope>NUCLEOTIDE SEQUENCE [LARGE SCALE GENOMIC DNA]</scope>
    <source>
        <strain evidence="1 2">DSM 10617</strain>
    </source>
</reference>
<dbReference type="Pfam" id="PF06821">
    <property type="entry name" value="Ser_hydrolase"/>
    <property type="match status" value="1"/>
</dbReference>
<dbReference type="GO" id="GO:0016787">
    <property type="term" value="F:hydrolase activity"/>
    <property type="evidence" value="ECO:0007669"/>
    <property type="project" value="InterPro"/>
</dbReference>
<evidence type="ECO:0008006" key="3">
    <source>
        <dbReference type="Google" id="ProtNLM"/>
    </source>
</evidence>
<proteinExistence type="predicted"/>
<comment type="caution">
    <text evidence="1">The sequence shown here is derived from an EMBL/GenBank/DDBJ whole genome shotgun (WGS) entry which is preliminary data.</text>
</comment>
<dbReference type="Proteomes" id="UP000293433">
    <property type="component" value="Unassembled WGS sequence"/>
</dbReference>
<organism evidence="1 2">
    <name type="scientific">Sphaerotilus mobilis</name>
    <dbReference type="NCBI Taxonomy" id="47994"/>
    <lineage>
        <taxon>Bacteria</taxon>
        <taxon>Pseudomonadati</taxon>
        <taxon>Pseudomonadota</taxon>
        <taxon>Betaproteobacteria</taxon>
        <taxon>Burkholderiales</taxon>
        <taxon>Sphaerotilaceae</taxon>
        <taxon>Sphaerotilus</taxon>
    </lineage>
</organism>
<dbReference type="SUPFAM" id="SSF53474">
    <property type="entry name" value="alpha/beta-Hydrolases"/>
    <property type="match status" value="1"/>
</dbReference>
<evidence type="ECO:0000313" key="1">
    <source>
        <dbReference type="EMBL" id="RZS53334.1"/>
    </source>
</evidence>